<dbReference type="PROSITE" id="PS51186">
    <property type="entry name" value="GNAT"/>
    <property type="match status" value="1"/>
</dbReference>
<dbReference type="CDD" id="cd04301">
    <property type="entry name" value="NAT_SF"/>
    <property type="match status" value="1"/>
</dbReference>
<evidence type="ECO:0000313" key="2">
    <source>
        <dbReference type="EMBL" id="MDA0644517.1"/>
    </source>
</evidence>
<evidence type="ECO:0000313" key="3">
    <source>
        <dbReference type="Proteomes" id="UP001212498"/>
    </source>
</evidence>
<proteinExistence type="predicted"/>
<dbReference type="InterPro" id="IPR000182">
    <property type="entry name" value="GNAT_dom"/>
</dbReference>
<dbReference type="RefSeq" id="WP_187281511.1">
    <property type="nucleotide sequence ID" value="NZ_BAABFD010000004.1"/>
</dbReference>
<feature type="domain" description="N-acetyltransferase" evidence="1">
    <location>
        <begin position="14"/>
        <end position="173"/>
    </location>
</feature>
<dbReference type="InterPro" id="IPR016181">
    <property type="entry name" value="Acyl_CoA_acyltransferase"/>
</dbReference>
<dbReference type="Gene3D" id="3.40.630.30">
    <property type="match status" value="1"/>
</dbReference>
<keyword evidence="3" id="KW-1185">Reference proteome</keyword>
<name>A0ABT4T4U1_9ACTN</name>
<accession>A0ABT4T4U1</accession>
<dbReference type="Pfam" id="PF13508">
    <property type="entry name" value="Acetyltransf_7"/>
    <property type="match status" value="1"/>
</dbReference>
<gene>
    <name evidence="2" type="ORF">OUY24_28140</name>
</gene>
<organism evidence="2 3">
    <name type="scientific">Nonomuraea ferruginea</name>
    <dbReference type="NCBI Taxonomy" id="46174"/>
    <lineage>
        <taxon>Bacteria</taxon>
        <taxon>Bacillati</taxon>
        <taxon>Actinomycetota</taxon>
        <taxon>Actinomycetes</taxon>
        <taxon>Streptosporangiales</taxon>
        <taxon>Streptosporangiaceae</taxon>
        <taxon>Nonomuraea</taxon>
    </lineage>
</organism>
<protein>
    <submittedName>
        <fullName evidence="2">GNAT family N-acetyltransferase</fullName>
    </submittedName>
</protein>
<dbReference type="SUPFAM" id="SSF55729">
    <property type="entry name" value="Acyl-CoA N-acyltransferases (Nat)"/>
    <property type="match status" value="1"/>
</dbReference>
<evidence type="ECO:0000259" key="1">
    <source>
        <dbReference type="PROSITE" id="PS51186"/>
    </source>
</evidence>
<dbReference type="EMBL" id="JAPNUD010000100">
    <property type="protein sequence ID" value="MDA0644517.1"/>
    <property type="molecule type" value="Genomic_DNA"/>
</dbReference>
<sequence length="175" mass="19099">MERLDGPGCVTISGEIAGLYRQCFSVPPWYETEEDFAAFPGKLARDAERPGFAAWIERDGHELVGVCFGWPTPDDLSGNAIYEELQRSCGPEVVAGLTRGAFEVVELFVGPGAQGRGIGRRLLDAAVAGWPRAWLLTSPRAPAARFYRALGWRRVGALPERALEVLVLRTGRDVA</sequence>
<reference evidence="2 3" key="1">
    <citation type="submission" date="2022-11" db="EMBL/GenBank/DDBJ databases">
        <title>Nonomuraea corallina sp. nov., a new species of the genus Nonomuraea isolated from sea side sediment in Thai sea.</title>
        <authorList>
            <person name="Ngamcharungchit C."/>
            <person name="Matsumoto A."/>
            <person name="Suriyachadkun C."/>
            <person name="Panbangred W."/>
            <person name="Inahashi Y."/>
            <person name="Intra B."/>
        </authorList>
    </citation>
    <scope>NUCLEOTIDE SEQUENCE [LARGE SCALE GENOMIC DNA]</scope>
    <source>
        <strain evidence="2 3">DSM 43553</strain>
    </source>
</reference>
<comment type="caution">
    <text evidence="2">The sequence shown here is derived from an EMBL/GenBank/DDBJ whole genome shotgun (WGS) entry which is preliminary data.</text>
</comment>
<dbReference type="Proteomes" id="UP001212498">
    <property type="component" value="Unassembled WGS sequence"/>
</dbReference>